<dbReference type="InterPro" id="IPR010352">
    <property type="entry name" value="DUF945"/>
</dbReference>
<gene>
    <name evidence="1" type="ORF">GCM10011289_12960</name>
</gene>
<dbReference type="Proteomes" id="UP000645257">
    <property type="component" value="Unassembled WGS sequence"/>
</dbReference>
<dbReference type="AlphaFoldDB" id="A0A918U8T7"/>
<organism evidence="1 2">
    <name type="scientific">Paludibacterium paludis</name>
    <dbReference type="NCBI Taxonomy" id="1225769"/>
    <lineage>
        <taxon>Bacteria</taxon>
        <taxon>Pseudomonadati</taxon>
        <taxon>Pseudomonadota</taxon>
        <taxon>Betaproteobacteria</taxon>
        <taxon>Neisseriales</taxon>
        <taxon>Chromobacteriaceae</taxon>
        <taxon>Paludibacterium</taxon>
    </lineage>
</organism>
<sequence>MLQKRRLIVALSSLGGLFAIYGGTAYWSGLKAQETLEEQHRMLASLPLFKVKSHSYERGWFSSRETTELVFNRKLSGPYESMLPDNLRPLLGSTIKFTHTIKHGPLPGLGSFDFHPARALVKTEFDMSDSTRKTLKRFFGDKEPITVINRLGFGGGGELSVSIPSFDYEETLAGVKMKWKGFDLKVDYKHGYQEYKTEAVSPGFLLEAANRGGVRFDNLRYLSDVRPGNSGVHLGTSELSVGGVQLNWKDSVPYSIKLNELLYVLTRVRVGEFINPSGEFKPSNVELKNFAYQIVTSEQDEFINSRGKLGFETFTVNGQSYGPMRLDVSANHLHGPTLTRLDKELGRIPFEGVEPAELRKQYIDAIKTYGIPLLENNPRLLINEFFLRMPSGDASLEGSLALNGFKANDLKDPLLFIRRFDADAKFSLPRQTLENLVVAQARNLFTVDESAEEQPNLKEIDNLARNLLDSQLAQWIEQGYLAQDKGQLSTAVNFHDGTLKIRDKKVALPWEAEAEEMEQAAKASASAPLQSKAK</sequence>
<reference evidence="1" key="2">
    <citation type="submission" date="2020-09" db="EMBL/GenBank/DDBJ databases">
        <authorList>
            <person name="Sun Q."/>
            <person name="Kim S."/>
        </authorList>
    </citation>
    <scope>NUCLEOTIDE SEQUENCE</scope>
    <source>
        <strain evidence="1">KCTC 32182</strain>
    </source>
</reference>
<evidence type="ECO:0000313" key="2">
    <source>
        <dbReference type="Proteomes" id="UP000645257"/>
    </source>
</evidence>
<accession>A0A918U8T7</accession>
<comment type="caution">
    <text evidence="1">The sequence shown here is derived from an EMBL/GenBank/DDBJ whole genome shotgun (WGS) entry which is preliminary data.</text>
</comment>
<protein>
    <recommendedName>
        <fullName evidence="3">DUF945 domain-containing protein</fullName>
    </recommendedName>
</protein>
<proteinExistence type="predicted"/>
<dbReference type="RefSeq" id="WP_189532469.1">
    <property type="nucleotide sequence ID" value="NZ_BMYX01000005.1"/>
</dbReference>
<dbReference type="Pfam" id="PF06097">
    <property type="entry name" value="DUF945"/>
    <property type="match status" value="1"/>
</dbReference>
<evidence type="ECO:0000313" key="1">
    <source>
        <dbReference type="EMBL" id="GGY11418.1"/>
    </source>
</evidence>
<evidence type="ECO:0008006" key="3">
    <source>
        <dbReference type="Google" id="ProtNLM"/>
    </source>
</evidence>
<name>A0A918U8T7_9NEIS</name>
<dbReference type="EMBL" id="BMYX01000005">
    <property type="protein sequence ID" value="GGY11418.1"/>
    <property type="molecule type" value="Genomic_DNA"/>
</dbReference>
<reference evidence="1" key="1">
    <citation type="journal article" date="2014" name="Int. J. Syst. Evol. Microbiol.">
        <title>Complete genome sequence of Corynebacterium casei LMG S-19264T (=DSM 44701T), isolated from a smear-ripened cheese.</title>
        <authorList>
            <consortium name="US DOE Joint Genome Institute (JGI-PGF)"/>
            <person name="Walter F."/>
            <person name="Albersmeier A."/>
            <person name="Kalinowski J."/>
            <person name="Ruckert C."/>
        </authorList>
    </citation>
    <scope>NUCLEOTIDE SEQUENCE</scope>
    <source>
        <strain evidence="1">KCTC 32182</strain>
    </source>
</reference>
<keyword evidence="2" id="KW-1185">Reference proteome</keyword>